<dbReference type="InterPro" id="IPR007699">
    <property type="entry name" value="SGS_dom"/>
</dbReference>
<organism evidence="3 4">
    <name type="scientific">Romanomermis culicivorax</name>
    <name type="common">Nematode worm</name>
    <dbReference type="NCBI Taxonomy" id="13658"/>
    <lineage>
        <taxon>Eukaryota</taxon>
        <taxon>Metazoa</taxon>
        <taxon>Ecdysozoa</taxon>
        <taxon>Nematoda</taxon>
        <taxon>Enoplea</taxon>
        <taxon>Dorylaimia</taxon>
        <taxon>Mermithida</taxon>
        <taxon>Mermithoidea</taxon>
        <taxon>Mermithidae</taxon>
        <taxon>Romanomermis</taxon>
    </lineage>
</organism>
<evidence type="ECO:0000259" key="2">
    <source>
        <dbReference type="PROSITE" id="PS51048"/>
    </source>
</evidence>
<protein>
    <submittedName>
        <fullName evidence="4">SGS domain-containing protein</fullName>
    </submittedName>
</protein>
<dbReference type="PANTHER" id="PTHR45862">
    <property type="entry name" value="PROTEIN SGT1 HOMOLOG"/>
    <property type="match status" value="1"/>
</dbReference>
<reference evidence="4" key="1">
    <citation type="submission" date="2022-11" db="UniProtKB">
        <authorList>
            <consortium name="WormBaseParasite"/>
        </authorList>
    </citation>
    <scope>IDENTIFICATION</scope>
</reference>
<keyword evidence="3" id="KW-1185">Reference proteome</keyword>
<evidence type="ECO:0000256" key="1">
    <source>
        <dbReference type="SAM" id="MobiDB-lite"/>
    </source>
</evidence>
<dbReference type="Pfam" id="PF05002">
    <property type="entry name" value="SGS"/>
    <property type="match status" value="1"/>
</dbReference>
<dbReference type="AlphaFoldDB" id="A0A915IUW4"/>
<dbReference type="PROSITE" id="PS51048">
    <property type="entry name" value="SGS"/>
    <property type="match status" value="1"/>
</dbReference>
<dbReference type="OMA" id="PSGMEFK"/>
<proteinExistence type="predicted"/>
<name>A0A915IUW4_ROMCU</name>
<dbReference type="InterPro" id="IPR044563">
    <property type="entry name" value="Sgt1-like"/>
</dbReference>
<dbReference type="GO" id="GO:0051087">
    <property type="term" value="F:protein-folding chaperone binding"/>
    <property type="evidence" value="ECO:0007669"/>
    <property type="project" value="InterPro"/>
</dbReference>
<feature type="compositionally biased region" description="Basic and acidic residues" evidence="1">
    <location>
        <begin position="13"/>
        <end position="22"/>
    </location>
</feature>
<accession>A0A915IUW4</accession>
<feature type="domain" description="SGS" evidence="2">
    <location>
        <begin position="24"/>
        <end position="114"/>
    </location>
</feature>
<dbReference type="Proteomes" id="UP000887565">
    <property type="component" value="Unplaced"/>
</dbReference>
<feature type="region of interest" description="Disordered" evidence="1">
    <location>
        <begin position="1"/>
        <end position="36"/>
    </location>
</feature>
<evidence type="ECO:0000313" key="4">
    <source>
        <dbReference type="WBParaSite" id="nRc.2.0.1.t17858-RA"/>
    </source>
</evidence>
<dbReference type="WBParaSite" id="nRc.2.0.1.t17858-RA">
    <property type="protein sequence ID" value="nRc.2.0.1.t17858-RA"/>
    <property type="gene ID" value="nRc.2.0.1.g17858"/>
</dbReference>
<evidence type="ECO:0000313" key="3">
    <source>
        <dbReference type="Proteomes" id="UP000887565"/>
    </source>
</evidence>
<sequence>MQKNEISPVEQPSEEKEIEKKVHTYPSSSSRGPKNWDRIAKEAEEEEKNEKYDGDQAVNRLFQQIYADSSDEVKKAMMKSFTESKGTVLSTNWDEVKRDKVDCKPPSGMEFKKW</sequence>